<dbReference type="NCBIfam" id="NF003419">
    <property type="entry name" value="PRK04837.1"/>
    <property type="match status" value="1"/>
</dbReference>
<comment type="function">
    <text evidence="7">DEAD-box RNA helicase involved in RNA degradation. Has RNA-dependent ATPase activity and unwinds double-stranded RNA.</text>
</comment>
<comment type="similarity">
    <text evidence="7">Belongs to the DEAD box helicase family. RhlB subfamily.</text>
</comment>
<dbReference type="Proteomes" id="UP000094165">
    <property type="component" value="Unassembled WGS sequence"/>
</dbReference>
<name>A0A1E5D736_9VIBR</name>
<dbReference type="PROSITE" id="PS51194">
    <property type="entry name" value="HELICASE_CTER"/>
    <property type="match status" value="1"/>
</dbReference>
<dbReference type="PANTHER" id="PTHR47959">
    <property type="entry name" value="ATP-DEPENDENT RNA HELICASE RHLE-RELATED"/>
    <property type="match status" value="1"/>
</dbReference>
<dbReference type="SMART" id="SM00487">
    <property type="entry name" value="DEXDc"/>
    <property type="match status" value="1"/>
</dbReference>
<keyword evidence="5 7" id="KW-0067">ATP-binding</keyword>
<proteinExistence type="inferred from homology"/>
<reference evidence="13 14" key="1">
    <citation type="journal article" date="2012" name="Science">
        <title>Ecological populations of bacteria act as socially cohesive units of antibiotic production and resistance.</title>
        <authorList>
            <person name="Cordero O.X."/>
            <person name="Wildschutte H."/>
            <person name="Kirkup B."/>
            <person name="Proehl S."/>
            <person name="Ngo L."/>
            <person name="Hussain F."/>
            <person name="Le Roux F."/>
            <person name="Mincer T."/>
            <person name="Polz M.F."/>
        </authorList>
    </citation>
    <scope>NUCLEOTIDE SEQUENCE [LARGE SCALE GENOMIC DNA]</scope>
    <source>
        <strain evidence="13 14">FF-238</strain>
    </source>
</reference>
<evidence type="ECO:0000256" key="8">
    <source>
        <dbReference type="PROSITE-ProRule" id="PRU00552"/>
    </source>
</evidence>
<dbReference type="GO" id="GO:0006401">
    <property type="term" value="P:RNA catabolic process"/>
    <property type="evidence" value="ECO:0007669"/>
    <property type="project" value="UniProtKB-UniRule"/>
</dbReference>
<dbReference type="CDD" id="cd18787">
    <property type="entry name" value="SF2_C_DEAD"/>
    <property type="match status" value="1"/>
</dbReference>
<keyword evidence="1 7" id="KW-0963">Cytoplasm</keyword>
<evidence type="ECO:0000256" key="4">
    <source>
        <dbReference type="ARBA" id="ARBA00022806"/>
    </source>
</evidence>
<dbReference type="InterPro" id="IPR044742">
    <property type="entry name" value="DEAD/DEAH_RhlB"/>
</dbReference>
<feature type="domain" description="DEAD-box RNA helicase Q" evidence="12">
    <location>
        <begin position="9"/>
        <end position="37"/>
    </location>
</feature>
<dbReference type="InterPro" id="IPR050079">
    <property type="entry name" value="DEAD_box_RNA_helicase"/>
</dbReference>
<evidence type="ECO:0000256" key="3">
    <source>
        <dbReference type="ARBA" id="ARBA00022801"/>
    </source>
</evidence>
<dbReference type="FunFam" id="3.40.50.300:FF:000312">
    <property type="entry name" value="ATP-dependent RNA helicase RhlB"/>
    <property type="match status" value="1"/>
</dbReference>
<dbReference type="PROSITE" id="PS51192">
    <property type="entry name" value="HELICASE_ATP_BIND_1"/>
    <property type="match status" value="1"/>
</dbReference>
<dbReference type="GO" id="GO:0005829">
    <property type="term" value="C:cytosol"/>
    <property type="evidence" value="ECO:0007669"/>
    <property type="project" value="TreeGrafter"/>
</dbReference>
<dbReference type="SUPFAM" id="SSF52540">
    <property type="entry name" value="P-loop containing nucleoside triphosphate hydrolases"/>
    <property type="match status" value="1"/>
</dbReference>
<evidence type="ECO:0000256" key="5">
    <source>
        <dbReference type="ARBA" id="ARBA00022840"/>
    </source>
</evidence>
<dbReference type="InterPro" id="IPR027417">
    <property type="entry name" value="P-loop_NTPase"/>
</dbReference>
<dbReference type="GO" id="GO:0003723">
    <property type="term" value="F:RNA binding"/>
    <property type="evidence" value="ECO:0007669"/>
    <property type="project" value="UniProtKB-UniRule"/>
</dbReference>
<evidence type="ECO:0000256" key="6">
    <source>
        <dbReference type="ARBA" id="ARBA00022884"/>
    </source>
</evidence>
<dbReference type="PROSITE" id="PS51195">
    <property type="entry name" value="Q_MOTIF"/>
    <property type="match status" value="1"/>
</dbReference>
<feature type="short sequence motif" description="Q motif" evidence="8">
    <location>
        <begin position="9"/>
        <end position="37"/>
    </location>
</feature>
<dbReference type="InterPro" id="IPR001650">
    <property type="entry name" value="Helicase_C-like"/>
</dbReference>
<dbReference type="Gene3D" id="3.40.50.300">
    <property type="entry name" value="P-loop containing nucleotide triphosphate hydrolases"/>
    <property type="match status" value="2"/>
</dbReference>
<dbReference type="EMBL" id="AJYW02000024">
    <property type="protein sequence ID" value="OEE79420.1"/>
    <property type="molecule type" value="Genomic_DNA"/>
</dbReference>
<evidence type="ECO:0000259" key="11">
    <source>
        <dbReference type="PROSITE" id="PS51194"/>
    </source>
</evidence>
<evidence type="ECO:0000313" key="13">
    <source>
        <dbReference type="EMBL" id="OEE79420.1"/>
    </source>
</evidence>
<evidence type="ECO:0000256" key="1">
    <source>
        <dbReference type="ARBA" id="ARBA00022490"/>
    </source>
</evidence>
<dbReference type="SMART" id="SM00490">
    <property type="entry name" value="HELICc"/>
    <property type="match status" value="1"/>
</dbReference>
<evidence type="ECO:0000259" key="12">
    <source>
        <dbReference type="PROSITE" id="PS51195"/>
    </source>
</evidence>
<dbReference type="PROSITE" id="PS00039">
    <property type="entry name" value="DEAD_ATP_HELICASE"/>
    <property type="match status" value="1"/>
</dbReference>
<gene>
    <name evidence="7" type="primary">rhlB</name>
    <name evidence="13" type="ORF">A130_11350</name>
</gene>
<feature type="domain" description="Helicase C-terminal" evidence="11">
    <location>
        <begin position="245"/>
        <end position="390"/>
    </location>
</feature>
<feature type="region of interest" description="Disordered" evidence="9">
    <location>
        <begin position="396"/>
        <end position="434"/>
    </location>
</feature>
<keyword evidence="3 7" id="KW-0378">Hydrolase</keyword>
<comment type="catalytic activity">
    <reaction evidence="7">
        <text>ATP + H2O = ADP + phosphate + H(+)</text>
        <dbReference type="Rhea" id="RHEA:13065"/>
        <dbReference type="ChEBI" id="CHEBI:15377"/>
        <dbReference type="ChEBI" id="CHEBI:15378"/>
        <dbReference type="ChEBI" id="CHEBI:30616"/>
        <dbReference type="ChEBI" id="CHEBI:43474"/>
        <dbReference type="ChEBI" id="CHEBI:456216"/>
        <dbReference type="EC" id="3.6.4.13"/>
    </reaction>
</comment>
<dbReference type="GO" id="GO:0005524">
    <property type="term" value="F:ATP binding"/>
    <property type="evidence" value="ECO:0007669"/>
    <property type="project" value="UniProtKB-UniRule"/>
</dbReference>
<dbReference type="Pfam" id="PF00271">
    <property type="entry name" value="Helicase_C"/>
    <property type="match status" value="1"/>
</dbReference>
<comment type="caution">
    <text evidence="13">The sequence shown here is derived from an EMBL/GenBank/DDBJ whole genome shotgun (WGS) entry which is preliminary data.</text>
</comment>
<comment type="subunit">
    <text evidence="7">Component of the RNA degradosome, which is a multiprotein complex involved in RNA processing and mRNA degradation.</text>
</comment>
<dbReference type="EC" id="3.6.4.13" evidence="7"/>
<evidence type="ECO:0000259" key="10">
    <source>
        <dbReference type="PROSITE" id="PS51192"/>
    </source>
</evidence>
<feature type="compositionally biased region" description="Basic residues" evidence="9">
    <location>
        <begin position="421"/>
        <end position="434"/>
    </location>
</feature>
<evidence type="ECO:0000313" key="14">
    <source>
        <dbReference type="Proteomes" id="UP000094165"/>
    </source>
</evidence>
<keyword evidence="14" id="KW-1185">Reference proteome</keyword>
<feature type="domain" description="Helicase ATP-binding" evidence="10">
    <location>
        <begin position="40"/>
        <end position="219"/>
    </location>
</feature>
<evidence type="ECO:0000256" key="9">
    <source>
        <dbReference type="SAM" id="MobiDB-lite"/>
    </source>
</evidence>
<dbReference type="InterPro" id="IPR023554">
    <property type="entry name" value="RNA_helicase_ATP-dep_RhlB"/>
</dbReference>
<comment type="subcellular location">
    <subcellularLocation>
        <location evidence="7">Cytoplasm</location>
    </subcellularLocation>
</comment>
<protein>
    <recommendedName>
        <fullName evidence="7">ATP-dependent RNA helicase RhlB</fullName>
        <ecNumber evidence="7">3.6.4.13</ecNumber>
    </recommendedName>
</protein>
<accession>A0A1E5D736</accession>
<dbReference type="InterPro" id="IPR014014">
    <property type="entry name" value="RNA_helicase_DEAD_Q_motif"/>
</dbReference>
<evidence type="ECO:0000256" key="7">
    <source>
        <dbReference type="HAMAP-Rule" id="MF_00661"/>
    </source>
</evidence>
<dbReference type="CDD" id="cd00268">
    <property type="entry name" value="DEADc"/>
    <property type="match status" value="1"/>
</dbReference>
<dbReference type="AlphaFoldDB" id="A0A1E5D736"/>
<dbReference type="InterPro" id="IPR014001">
    <property type="entry name" value="Helicase_ATP-bd"/>
</dbReference>
<keyword evidence="2 7" id="KW-0547">Nucleotide-binding</keyword>
<feature type="compositionally biased region" description="Low complexity" evidence="9">
    <location>
        <begin position="402"/>
        <end position="420"/>
    </location>
</feature>
<keyword evidence="4 7" id="KW-0347">Helicase</keyword>
<dbReference type="GO" id="GO:0003724">
    <property type="term" value="F:RNA helicase activity"/>
    <property type="evidence" value="ECO:0007669"/>
    <property type="project" value="UniProtKB-UniRule"/>
</dbReference>
<sequence>MKKTHITEQKFADLDLHPQVIEGLDKKGFEFCTPIQALALPVLLTGQDIAGQAQTGTGKTLAFLTATFNHLLKTAAPVGRKPNQPRAIIMAPTRELAIQIYNDAESIIATTGIKAALAYGGESYDKQLAKIDDGVDVLIGTTGRIIDFYKQKAFDLNCIQAVVLDEADRMFDLGFIKDIRFLFRRMPEPKDRLNMLFSATLSYRVQELAFEHMHNPEHVVVEPDQKTGHRIQEELFYPSNEHKMALLQTLIEEEWPDRAIIFANTKYKCDSVWGHLAADGHRVGLLTGDVPQKKREKILEEFTKGQVDILVATDVAARGLHIPQVTHVFNFDLPDDCEDYVHRIGRTGRAGESGHSISFACEDYAINLPAIEEYIEHAIPMSDYDASALIEDLPAPIRMRTRNPQQRRTNNGGQRSGNRNSQRRPHSNRPRKEA</sequence>
<dbReference type="RefSeq" id="WP_017051684.1">
    <property type="nucleotide sequence ID" value="NZ_AJYW02000024.1"/>
</dbReference>
<dbReference type="HAMAP" id="MF_00661">
    <property type="entry name" value="DEAD_helicase_RhlB"/>
    <property type="match status" value="1"/>
</dbReference>
<dbReference type="PANTHER" id="PTHR47959:SF10">
    <property type="entry name" value="ATP-DEPENDENT RNA HELICASE RHLB"/>
    <property type="match status" value="1"/>
</dbReference>
<dbReference type="GO" id="GO:0016887">
    <property type="term" value="F:ATP hydrolysis activity"/>
    <property type="evidence" value="ECO:0007669"/>
    <property type="project" value="RHEA"/>
</dbReference>
<keyword evidence="6 7" id="KW-0694">RNA-binding</keyword>
<dbReference type="InterPro" id="IPR000629">
    <property type="entry name" value="RNA-helicase_DEAD-box_CS"/>
</dbReference>
<organism evidence="13 14">
    <name type="scientific">Vibrio genomosp. F6 str. FF-238</name>
    <dbReference type="NCBI Taxonomy" id="1191298"/>
    <lineage>
        <taxon>Bacteria</taxon>
        <taxon>Pseudomonadati</taxon>
        <taxon>Pseudomonadota</taxon>
        <taxon>Gammaproteobacteria</taxon>
        <taxon>Vibrionales</taxon>
        <taxon>Vibrionaceae</taxon>
        <taxon>Vibrio</taxon>
    </lineage>
</organism>
<dbReference type="InterPro" id="IPR011545">
    <property type="entry name" value="DEAD/DEAH_box_helicase_dom"/>
</dbReference>
<dbReference type="FunFam" id="3.40.50.300:FF:000008">
    <property type="entry name" value="ATP-dependent RNA helicase RhlB"/>
    <property type="match status" value="1"/>
</dbReference>
<dbReference type="Pfam" id="PF00270">
    <property type="entry name" value="DEAD"/>
    <property type="match status" value="1"/>
</dbReference>
<evidence type="ECO:0000256" key="2">
    <source>
        <dbReference type="ARBA" id="ARBA00022741"/>
    </source>
</evidence>